<evidence type="ECO:0000313" key="1">
    <source>
        <dbReference type="EMBL" id="PRP89667.1"/>
    </source>
</evidence>
<organism evidence="1 2">
    <name type="scientific">Planoprotostelium fungivorum</name>
    <dbReference type="NCBI Taxonomy" id="1890364"/>
    <lineage>
        <taxon>Eukaryota</taxon>
        <taxon>Amoebozoa</taxon>
        <taxon>Evosea</taxon>
        <taxon>Variosea</taxon>
        <taxon>Cavosteliida</taxon>
        <taxon>Cavosteliaceae</taxon>
        <taxon>Planoprotostelium</taxon>
    </lineage>
</organism>
<sequence length="54" mass="5953">MCDICIPLVKSEPFSVLYSSNPKRGDISPKFATYTTIGIDFVSGTFSDFPEKSD</sequence>
<evidence type="ECO:0000313" key="2">
    <source>
        <dbReference type="Proteomes" id="UP000241769"/>
    </source>
</evidence>
<keyword evidence="2" id="KW-1185">Reference proteome</keyword>
<protein>
    <submittedName>
        <fullName evidence="1">Uncharacterized protein</fullName>
    </submittedName>
</protein>
<dbReference type="EMBL" id="MDYQ01000001">
    <property type="protein sequence ID" value="PRP89667.1"/>
    <property type="molecule type" value="Genomic_DNA"/>
</dbReference>
<accession>A0A2P6P0F5</accession>
<proteinExistence type="predicted"/>
<dbReference type="AlphaFoldDB" id="A0A2P6P0F5"/>
<dbReference type="InParanoid" id="A0A2P6P0F5"/>
<gene>
    <name evidence="1" type="ORF">PROFUN_00009</name>
</gene>
<dbReference type="Proteomes" id="UP000241769">
    <property type="component" value="Unassembled WGS sequence"/>
</dbReference>
<reference evidence="1 2" key="1">
    <citation type="journal article" date="2018" name="Genome Biol. Evol.">
        <title>Multiple Roots of Fruiting Body Formation in Amoebozoa.</title>
        <authorList>
            <person name="Hillmann F."/>
            <person name="Forbes G."/>
            <person name="Novohradska S."/>
            <person name="Ferling I."/>
            <person name="Riege K."/>
            <person name="Groth M."/>
            <person name="Westermann M."/>
            <person name="Marz M."/>
            <person name="Spaller T."/>
            <person name="Winckler T."/>
            <person name="Schaap P."/>
            <person name="Glockner G."/>
        </authorList>
    </citation>
    <scope>NUCLEOTIDE SEQUENCE [LARGE SCALE GENOMIC DNA]</scope>
    <source>
        <strain evidence="1 2">Jena</strain>
    </source>
</reference>
<name>A0A2P6P0F5_9EUKA</name>
<comment type="caution">
    <text evidence="1">The sequence shown here is derived from an EMBL/GenBank/DDBJ whole genome shotgun (WGS) entry which is preliminary data.</text>
</comment>